<dbReference type="EMBL" id="FNRT01000002">
    <property type="protein sequence ID" value="SED26969.1"/>
    <property type="molecule type" value="Genomic_DNA"/>
</dbReference>
<organism evidence="1 2">
    <name type="scientific">Nocardioides exalbidus</name>
    <dbReference type="NCBI Taxonomy" id="402596"/>
    <lineage>
        <taxon>Bacteria</taxon>
        <taxon>Bacillati</taxon>
        <taxon>Actinomycetota</taxon>
        <taxon>Actinomycetes</taxon>
        <taxon>Propionibacteriales</taxon>
        <taxon>Nocardioidaceae</taxon>
        <taxon>Nocardioides</taxon>
    </lineage>
</organism>
<accession>A0A1H4Z9X9</accession>
<dbReference type="RefSeq" id="WP_245734794.1">
    <property type="nucleotide sequence ID" value="NZ_FNRT01000002.1"/>
</dbReference>
<name>A0A1H4Z9X9_9ACTN</name>
<dbReference type="Proteomes" id="UP000198742">
    <property type="component" value="Unassembled WGS sequence"/>
</dbReference>
<gene>
    <name evidence="1" type="ORF">SAMN04489844_4060</name>
</gene>
<evidence type="ECO:0000313" key="2">
    <source>
        <dbReference type="Proteomes" id="UP000198742"/>
    </source>
</evidence>
<protein>
    <submittedName>
        <fullName evidence="1">Uncharacterized protein</fullName>
    </submittedName>
</protein>
<reference evidence="2" key="1">
    <citation type="submission" date="2016-10" db="EMBL/GenBank/DDBJ databases">
        <authorList>
            <person name="Varghese N."/>
            <person name="Submissions S."/>
        </authorList>
    </citation>
    <scope>NUCLEOTIDE SEQUENCE [LARGE SCALE GENOMIC DNA]</scope>
    <source>
        <strain evidence="2">DSM 22017</strain>
    </source>
</reference>
<evidence type="ECO:0000313" key="1">
    <source>
        <dbReference type="EMBL" id="SED26969.1"/>
    </source>
</evidence>
<dbReference type="STRING" id="402596.SAMN04489844_4060"/>
<proteinExistence type="predicted"/>
<dbReference type="AlphaFoldDB" id="A0A1H4Z9X9"/>
<sequence length="171" mass="18293">MTPSARPALLAAGLLGSVHAAFSLYWGLGGTWLVRTLGNRMVDAFAGWEWLLVQNCGRTTVVGPAGSSYGRSSTTSCDDRRMDVELSALAINVAIPEDLRWRDSRRDEEFELQSLTIRMLPDGSLAAKAYGKPVAGGRGAYTSFPVPDRPELAALVSAAAAEAARRWGAHS</sequence>
<keyword evidence="2" id="KW-1185">Reference proteome</keyword>